<evidence type="ECO:0000313" key="2">
    <source>
        <dbReference type="EMBL" id="MBB3152734.1"/>
    </source>
</evidence>
<dbReference type="InterPro" id="IPR001119">
    <property type="entry name" value="SLH_dom"/>
</dbReference>
<keyword evidence="3" id="KW-1185">Reference proteome</keyword>
<sequence>MYAADAPFKDLHTAKWAEEAIEALASRGAINDVASERFAPSGVVTRAAFITMLMNALELSDNDAVSQLHDVKQGTWHYGAIAAAEQLGIVTGRSNGTFGVNEGITRQEMAVLIARAADIFGIVPGGGFAEAGVFTDESSIAAYAVNAVLDIQKAGLINGLGDGRFAPMDTASRAQAAVIIYRLYRIGR</sequence>
<gene>
    <name evidence="2" type="ORF">FHS16_002791</name>
</gene>
<feature type="domain" description="SLH" evidence="1">
    <location>
        <begin position="64"/>
        <end position="127"/>
    </location>
</feature>
<name>A0A7W5C9P6_9BACL</name>
<organism evidence="2 3">
    <name type="scientific">Paenibacillus endophyticus</name>
    <dbReference type="NCBI Taxonomy" id="1294268"/>
    <lineage>
        <taxon>Bacteria</taxon>
        <taxon>Bacillati</taxon>
        <taxon>Bacillota</taxon>
        <taxon>Bacilli</taxon>
        <taxon>Bacillales</taxon>
        <taxon>Paenibacillaceae</taxon>
        <taxon>Paenibacillus</taxon>
    </lineage>
</organism>
<feature type="domain" description="SLH" evidence="1">
    <location>
        <begin position="4"/>
        <end position="63"/>
    </location>
</feature>
<reference evidence="2 3" key="1">
    <citation type="submission" date="2020-08" db="EMBL/GenBank/DDBJ databases">
        <title>Genomic Encyclopedia of Type Strains, Phase III (KMG-III): the genomes of soil and plant-associated and newly described type strains.</title>
        <authorList>
            <person name="Whitman W."/>
        </authorList>
    </citation>
    <scope>NUCLEOTIDE SEQUENCE [LARGE SCALE GENOMIC DNA]</scope>
    <source>
        <strain evidence="2 3">CECT 8234</strain>
    </source>
</reference>
<dbReference type="AlphaFoldDB" id="A0A7W5C9P6"/>
<dbReference type="InterPro" id="IPR051465">
    <property type="entry name" value="Cell_Envelope_Struct_Comp"/>
</dbReference>
<protein>
    <recommendedName>
        <fullName evidence="1">SLH domain-containing protein</fullName>
    </recommendedName>
</protein>
<dbReference type="Pfam" id="PF00395">
    <property type="entry name" value="SLH"/>
    <property type="match status" value="3"/>
</dbReference>
<evidence type="ECO:0000313" key="3">
    <source>
        <dbReference type="Proteomes" id="UP000518605"/>
    </source>
</evidence>
<feature type="domain" description="SLH" evidence="1">
    <location>
        <begin position="131"/>
        <end position="188"/>
    </location>
</feature>
<dbReference type="Proteomes" id="UP000518605">
    <property type="component" value="Unassembled WGS sequence"/>
</dbReference>
<accession>A0A7W5C9P6</accession>
<comment type="caution">
    <text evidence="2">The sequence shown here is derived from an EMBL/GenBank/DDBJ whole genome shotgun (WGS) entry which is preliminary data.</text>
</comment>
<evidence type="ECO:0000259" key="1">
    <source>
        <dbReference type="PROSITE" id="PS51272"/>
    </source>
</evidence>
<proteinExistence type="predicted"/>
<dbReference type="EMBL" id="JACHXW010000007">
    <property type="protein sequence ID" value="MBB3152734.1"/>
    <property type="molecule type" value="Genomic_DNA"/>
</dbReference>
<dbReference type="RefSeq" id="WP_183562959.1">
    <property type="nucleotide sequence ID" value="NZ_CBCSLB010000006.1"/>
</dbReference>
<dbReference type="PANTHER" id="PTHR43308">
    <property type="entry name" value="OUTER MEMBRANE PROTEIN ALPHA-RELATED"/>
    <property type="match status" value="1"/>
</dbReference>
<dbReference type="PROSITE" id="PS51272">
    <property type="entry name" value="SLH"/>
    <property type="match status" value="3"/>
</dbReference>